<evidence type="ECO:0000256" key="3">
    <source>
        <dbReference type="ARBA" id="ARBA00022771"/>
    </source>
</evidence>
<evidence type="ECO:0000256" key="1">
    <source>
        <dbReference type="ARBA" id="ARBA00022723"/>
    </source>
</evidence>
<evidence type="ECO:0000256" key="4">
    <source>
        <dbReference type="ARBA" id="ARBA00022833"/>
    </source>
</evidence>
<dbReference type="AlphaFoldDB" id="A0A2V3IQF0"/>
<evidence type="ECO:0000313" key="8">
    <source>
        <dbReference type="EMBL" id="PXF43370.1"/>
    </source>
</evidence>
<evidence type="ECO:0000313" key="9">
    <source>
        <dbReference type="Proteomes" id="UP000247409"/>
    </source>
</evidence>
<sequence length="300" mass="32775">MEVDGLGARCALPSCRTLDYLPFTCNSCSLKYCQAHAQPTDHACAKPSERDVPTCPLCSAPVPIPPGSTRDAAVSRHIDMGCPRRARANPRCMKLGCNTRDPVATTCPSCGNVFCLAHRIESQHDCTATRRTSNRQQKSSARSSSHTTKRSLSLRKRRVQFVNTPSSPIGDSSIPPENQLTVAVFFPAATEIKPRFMVFSKRNTPGRIIDELKRQVKDLPQPQGDRYYLYGYKAGGNGVNLLPYITPIKDMPHLVQSGDCLILENGDSGLDQAWITALQKLGKGQRASKSSRSADNCAVA</sequence>
<dbReference type="OrthoDB" id="431929at2759"/>
<evidence type="ECO:0000256" key="2">
    <source>
        <dbReference type="ARBA" id="ARBA00022737"/>
    </source>
</evidence>
<dbReference type="InterPro" id="IPR035896">
    <property type="entry name" value="AN1-like_Znf"/>
</dbReference>
<dbReference type="PANTHER" id="PTHR14677">
    <property type="entry name" value="ARSENITE INDUCUBLE RNA ASSOCIATED PROTEIN AIP-1-RELATED"/>
    <property type="match status" value="1"/>
</dbReference>
<proteinExistence type="predicted"/>
<feature type="domain" description="AN1-type" evidence="7">
    <location>
        <begin position="4"/>
        <end position="52"/>
    </location>
</feature>
<keyword evidence="2" id="KW-0677">Repeat</keyword>
<dbReference type="Pfam" id="PF25403">
    <property type="entry name" value="zf-C2H2_ZFAND2"/>
    <property type="match status" value="1"/>
</dbReference>
<keyword evidence="3 5" id="KW-0863">Zinc-finger</keyword>
<keyword evidence="1" id="KW-0479">Metal-binding</keyword>
<dbReference type="GO" id="GO:0005737">
    <property type="term" value="C:cytoplasm"/>
    <property type="evidence" value="ECO:0007669"/>
    <property type="project" value="TreeGrafter"/>
</dbReference>
<reference evidence="8 9" key="1">
    <citation type="journal article" date="2018" name="Mol. Biol. Evol.">
        <title>Analysis of the draft genome of the red seaweed Gracilariopsis chorda provides insights into genome size evolution in Rhodophyta.</title>
        <authorList>
            <person name="Lee J."/>
            <person name="Yang E.C."/>
            <person name="Graf L."/>
            <person name="Yang J.H."/>
            <person name="Qiu H."/>
            <person name="Zel Zion U."/>
            <person name="Chan C.X."/>
            <person name="Stephens T.G."/>
            <person name="Weber A.P.M."/>
            <person name="Boo G.H."/>
            <person name="Boo S.M."/>
            <person name="Kim K.M."/>
            <person name="Shin Y."/>
            <person name="Jung M."/>
            <person name="Lee S.J."/>
            <person name="Yim H.S."/>
            <person name="Lee J.H."/>
            <person name="Bhattacharya D."/>
            <person name="Yoon H.S."/>
        </authorList>
    </citation>
    <scope>NUCLEOTIDE SEQUENCE [LARGE SCALE GENOMIC DNA]</scope>
    <source>
        <strain evidence="8 9">SKKU-2015</strain>
        <tissue evidence="8">Whole body</tissue>
    </source>
</reference>
<dbReference type="STRING" id="448386.A0A2V3IQF0"/>
<dbReference type="PANTHER" id="PTHR14677:SF20">
    <property type="entry name" value="ZINC FINGER AN1-TYPE CONTAINING 2A-RELATED"/>
    <property type="match status" value="1"/>
</dbReference>
<dbReference type="PROSITE" id="PS51039">
    <property type="entry name" value="ZF_AN1"/>
    <property type="match status" value="2"/>
</dbReference>
<dbReference type="GO" id="GO:0008270">
    <property type="term" value="F:zinc ion binding"/>
    <property type="evidence" value="ECO:0007669"/>
    <property type="project" value="UniProtKB-KW"/>
</dbReference>
<dbReference type="SMART" id="SM00154">
    <property type="entry name" value="ZnF_AN1"/>
    <property type="match status" value="2"/>
</dbReference>
<feature type="domain" description="AN1-type" evidence="7">
    <location>
        <begin position="86"/>
        <end position="134"/>
    </location>
</feature>
<dbReference type="Gene3D" id="4.10.1110.10">
    <property type="entry name" value="AN1-like Zinc finger"/>
    <property type="match status" value="2"/>
</dbReference>
<dbReference type="SUPFAM" id="SSF118310">
    <property type="entry name" value="AN1-like Zinc finger"/>
    <property type="match status" value="2"/>
</dbReference>
<gene>
    <name evidence="8" type="ORF">BWQ96_06865</name>
</gene>
<evidence type="ECO:0000259" key="7">
    <source>
        <dbReference type="PROSITE" id="PS51039"/>
    </source>
</evidence>
<keyword evidence="4" id="KW-0862">Zinc</keyword>
<organism evidence="8 9">
    <name type="scientific">Gracilariopsis chorda</name>
    <dbReference type="NCBI Taxonomy" id="448386"/>
    <lineage>
        <taxon>Eukaryota</taxon>
        <taxon>Rhodophyta</taxon>
        <taxon>Florideophyceae</taxon>
        <taxon>Rhodymeniophycidae</taxon>
        <taxon>Gracilariales</taxon>
        <taxon>Gracilariaceae</taxon>
        <taxon>Gracilariopsis</taxon>
    </lineage>
</organism>
<dbReference type="Proteomes" id="UP000247409">
    <property type="component" value="Unassembled WGS sequence"/>
</dbReference>
<evidence type="ECO:0000256" key="6">
    <source>
        <dbReference type="SAM" id="MobiDB-lite"/>
    </source>
</evidence>
<protein>
    <submittedName>
        <fullName evidence="8">AN1-type zinc finger protein 2A</fullName>
    </submittedName>
</protein>
<accession>A0A2V3IQF0</accession>
<feature type="compositionally biased region" description="Polar residues" evidence="6">
    <location>
        <begin position="129"/>
        <end position="146"/>
    </location>
</feature>
<comment type="caution">
    <text evidence="8">The sequence shown here is derived from an EMBL/GenBank/DDBJ whole genome shotgun (WGS) entry which is preliminary data.</text>
</comment>
<keyword evidence="9" id="KW-1185">Reference proteome</keyword>
<dbReference type="EMBL" id="NBIV01000127">
    <property type="protein sequence ID" value="PXF43370.1"/>
    <property type="molecule type" value="Genomic_DNA"/>
</dbReference>
<feature type="region of interest" description="Disordered" evidence="6">
    <location>
        <begin position="126"/>
        <end position="155"/>
    </location>
</feature>
<dbReference type="InterPro" id="IPR000058">
    <property type="entry name" value="Znf_AN1"/>
</dbReference>
<evidence type="ECO:0000256" key="5">
    <source>
        <dbReference type="PROSITE-ProRule" id="PRU00449"/>
    </source>
</evidence>
<dbReference type="Pfam" id="PF01428">
    <property type="entry name" value="zf-AN1"/>
    <property type="match status" value="2"/>
</dbReference>
<dbReference type="InterPro" id="IPR057357">
    <property type="entry name" value="Znf-C2H2_ZFAND2A/B"/>
</dbReference>
<name>A0A2V3IQF0_9FLOR</name>